<dbReference type="OrthoDB" id="4364054at2759"/>
<gene>
    <name evidence="2" type="ORF">PENSTE_c005G04522</name>
</gene>
<evidence type="ECO:0000313" key="2">
    <source>
        <dbReference type="EMBL" id="OQE26360.1"/>
    </source>
</evidence>
<protein>
    <submittedName>
        <fullName evidence="2">Uncharacterized protein</fullName>
    </submittedName>
</protein>
<dbReference type="Proteomes" id="UP000191285">
    <property type="component" value="Unassembled WGS sequence"/>
</dbReference>
<dbReference type="STRING" id="303698.A0A1V6TK96"/>
<evidence type="ECO:0000313" key="3">
    <source>
        <dbReference type="Proteomes" id="UP000191285"/>
    </source>
</evidence>
<accession>A0A1V6TK96</accession>
<reference evidence="3" key="1">
    <citation type="journal article" date="2017" name="Nat. Microbiol.">
        <title>Global analysis of biosynthetic gene clusters reveals vast potential of secondary metabolite production in Penicillium species.</title>
        <authorList>
            <person name="Nielsen J.C."/>
            <person name="Grijseels S."/>
            <person name="Prigent S."/>
            <person name="Ji B."/>
            <person name="Dainat J."/>
            <person name="Nielsen K.F."/>
            <person name="Frisvad J.C."/>
            <person name="Workman M."/>
            <person name="Nielsen J."/>
        </authorList>
    </citation>
    <scope>NUCLEOTIDE SEQUENCE [LARGE SCALE GENOMIC DNA]</scope>
    <source>
        <strain evidence="3">IBT 24891</strain>
    </source>
</reference>
<dbReference type="EMBL" id="MLKD01000005">
    <property type="protein sequence ID" value="OQE26360.1"/>
    <property type="molecule type" value="Genomic_DNA"/>
</dbReference>
<sequence length="310" mass="35441">MSDSEIDIRTMTSDDSDAFMGWHLTKTGQFAHQFSYTDGDGQEYDCPSKILSDLLLAEYEFRTYAQLKEWISSEVGLKMQLSFYKNENRSWRSSCIDDRYIIDQYTMTEMTLYHKEAAMPFDTLRKVYDDLRKDPDWYMRKPLVHNCADRGGCCAHTCGCCEQRKDDLPRRGVSGHCTPGCMCCCDRKRQGQNWTSGEIDDIFKNEREHLESDSPFYLQYLASSYFKPLSPGFFHRRRSTSPTATATATESDESSIAVEYDEQKSDEGMDEIRDYISIDGALVSNPRNQGCIKVGCTDLSTTTSKPEGVA</sequence>
<keyword evidence="3" id="KW-1185">Reference proteome</keyword>
<name>A0A1V6TK96_9EURO</name>
<evidence type="ECO:0000256" key="1">
    <source>
        <dbReference type="SAM" id="MobiDB-lite"/>
    </source>
</evidence>
<feature type="compositionally biased region" description="Low complexity" evidence="1">
    <location>
        <begin position="240"/>
        <end position="256"/>
    </location>
</feature>
<comment type="caution">
    <text evidence="2">The sequence shown here is derived from an EMBL/GenBank/DDBJ whole genome shotgun (WGS) entry which is preliminary data.</text>
</comment>
<feature type="region of interest" description="Disordered" evidence="1">
    <location>
        <begin position="237"/>
        <end position="256"/>
    </location>
</feature>
<dbReference type="AlphaFoldDB" id="A0A1V6TK96"/>
<organism evidence="2 3">
    <name type="scientific">Penicillium steckii</name>
    <dbReference type="NCBI Taxonomy" id="303698"/>
    <lineage>
        <taxon>Eukaryota</taxon>
        <taxon>Fungi</taxon>
        <taxon>Dikarya</taxon>
        <taxon>Ascomycota</taxon>
        <taxon>Pezizomycotina</taxon>
        <taxon>Eurotiomycetes</taxon>
        <taxon>Eurotiomycetidae</taxon>
        <taxon>Eurotiales</taxon>
        <taxon>Aspergillaceae</taxon>
        <taxon>Penicillium</taxon>
    </lineage>
</organism>
<proteinExistence type="predicted"/>